<dbReference type="Gene3D" id="3.30.420.10">
    <property type="entry name" value="Ribonuclease H-like superfamily/Ribonuclease H"/>
    <property type="match status" value="1"/>
</dbReference>
<feature type="domain" description="Integrase catalytic" evidence="2">
    <location>
        <begin position="580"/>
        <end position="677"/>
    </location>
</feature>
<gene>
    <name evidence="3" type="ORF">Tco_0976713</name>
</gene>
<comment type="caution">
    <text evidence="3">The sequence shown here is derived from an EMBL/GenBank/DDBJ whole genome shotgun (WGS) entry which is preliminary data.</text>
</comment>
<keyword evidence="1" id="KW-0732">Signal</keyword>
<reference evidence="3" key="1">
    <citation type="journal article" date="2022" name="Int. J. Mol. Sci.">
        <title>Draft Genome of Tanacetum Coccineum: Genomic Comparison of Closely Related Tanacetum-Family Plants.</title>
        <authorList>
            <person name="Yamashiro T."/>
            <person name="Shiraishi A."/>
            <person name="Nakayama K."/>
            <person name="Satake H."/>
        </authorList>
    </citation>
    <scope>NUCLEOTIDE SEQUENCE</scope>
</reference>
<dbReference type="Proteomes" id="UP001151760">
    <property type="component" value="Unassembled WGS sequence"/>
</dbReference>
<dbReference type="Pfam" id="PF22936">
    <property type="entry name" value="Pol_BBD"/>
    <property type="match status" value="1"/>
</dbReference>
<sequence length="710" mass="79177">MGIRSLIPLYIVVLQSLQYLTFTWPDISYVVQQICLYIHDHREPHLAALKRVLRYVRGTLDFGLQHYGFSASSLVAYSDADWVGCPTTRRSTSGYYVFFGNNLLSWSSKRQHTLSHSNAKAEYRGVANVVAETAWLRNLHRDLHTPLLSATLVYCDNVSVRISKSISALGPIPLSVCKAFHRGEQQDQSLLAYVMGFKPMYEELNTLLPISADVNKMQKQMEQIVVISFLIGLRPEFDYLRSQFLNESEIPSLQDTFARVLRNETVEHSHVSAPNSAFIIRGGSRGGFRGGSCGGSRVGSRGGHNDRVVDSGGSSYDNIECYYCHEMGHTTHTCKKLLAKKKGSTANIASSAYDDTVTISAKKYARLKGSVNSTNEIGNTTNCLLSSSTRWIIDSGGSDNMTDNCQLLSDFSTLTPSPHVTIADGTTTRVLGSGTANPTPTISLSSVLYLPNFQFNHLSVSKITCGSNCSVSFFPGYCYFQDLVTKKIIGRGWESDGLYILETKPPPRLLACSRSSPIDMQHRLGHPSLQSLKKLCLEFSHLSSLNYESCEFSKHQRVNLSPRVNKRATSPFDLFNVLVQTLRSDNAKEYISETFRSYMLQHSVLHESSCVDTPVQNGVVEHKNRHLLEVARALLFQMTVPKPFCVDAISTTCFLIDRMPSMVLKGDIPYFILFPTKSVFLIEPKIFGSTCCGYRKGLLQEVLQLPRQCT</sequence>
<dbReference type="InterPro" id="IPR036397">
    <property type="entry name" value="RNaseH_sf"/>
</dbReference>
<name>A0ABQ5EI32_9ASTR</name>
<dbReference type="InterPro" id="IPR036875">
    <property type="entry name" value="Znf_CCHC_sf"/>
</dbReference>
<dbReference type="SUPFAM" id="SSF53098">
    <property type="entry name" value="Ribonuclease H-like"/>
    <property type="match status" value="1"/>
</dbReference>
<organism evidence="3 4">
    <name type="scientific">Tanacetum coccineum</name>
    <dbReference type="NCBI Taxonomy" id="301880"/>
    <lineage>
        <taxon>Eukaryota</taxon>
        <taxon>Viridiplantae</taxon>
        <taxon>Streptophyta</taxon>
        <taxon>Embryophyta</taxon>
        <taxon>Tracheophyta</taxon>
        <taxon>Spermatophyta</taxon>
        <taxon>Magnoliopsida</taxon>
        <taxon>eudicotyledons</taxon>
        <taxon>Gunneridae</taxon>
        <taxon>Pentapetalae</taxon>
        <taxon>asterids</taxon>
        <taxon>campanulids</taxon>
        <taxon>Asterales</taxon>
        <taxon>Asteraceae</taxon>
        <taxon>Asteroideae</taxon>
        <taxon>Anthemideae</taxon>
        <taxon>Anthemidinae</taxon>
        <taxon>Tanacetum</taxon>
    </lineage>
</organism>
<dbReference type="CDD" id="cd09272">
    <property type="entry name" value="RNase_HI_RT_Ty1"/>
    <property type="match status" value="1"/>
</dbReference>
<dbReference type="InterPro" id="IPR054722">
    <property type="entry name" value="PolX-like_BBD"/>
</dbReference>
<evidence type="ECO:0000259" key="2">
    <source>
        <dbReference type="PROSITE" id="PS50994"/>
    </source>
</evidence>
<accession>A0ABQ5EI32</accession>
<feature type="chain" id="PRO_5045591544" evidence="1">
    <location>
        <begin position="24"/>
        <end position="710"/>
    </location>
</feature>
<dbReference type="InterPro" id="IPR001584">
    <property type="entry name" value="Integrase_cat-core"/>
</dbReference>
<dbReference type="InterPro" id="IPR012337">
    <property type="entry name" value="RNaseH-like_sf"/>
</dbReference>
<dbReference type="PANTHER" id="PTHR11439:SF524">
    <property type="entry name" value="RNA-DIRECTED DNA POLYMERASE, PROTEIN KINASE RLK-PELLE-DLSV FAMILY"/>
    <property type="match status" value="1"/>
</dbReference>
<evidence type="ECO:0000313" key="3">
    <source>
        <dbReference type="EMBL" id="GJT50556.1"/>
    </source>
</evidence>
<dbReference type="SUPFAM" id="SSF57756">
    <property type="entry name" value="Retrovirus zinc finger-like domains"/>
    <property type="match status" value="1"/>
</dbReference>
<dbReference type="PANTHER" id="PTHR11439">
    <property type="entry name" value="GAG-POL-RELATED RETROTRANSPOSON"/>
    <property type="match status" value="1"/>
</dbReference>
<protein>
    <submittedName>
        <fullName evidence="3">Retrovirus-related pol polyprotein from transposon TNT 1-94</fullName>
    </submittedName>
</protein>
<dbReference type="EMBL" id="BQNB010016331">
    <property type="protein sequence ID" value="GJT50556.1"/>
    <property type="molecule type" value="Genomic_DNA"/>
</dbReference>
<feature type="signal peptide" evidence="1">
    <location>
        <begin position="1"/>
        <end position="23"/>
    </location>
</feature>
<evidence type="ECO:0000256" key="1">
    <source>
        <dbReference type="SAM" id="SignalP"/>
    </source>
</evidence>
<dbReference type="PROSITE" id="PS50994">
    <property type="entry name" value="INTEGRASE"/>
    <property type="match status" value="1"/>
</dbReference>
<proteinExistence type="predicted"/>
<reference evidence="3" key="2">
    <citation type="submission" date="2022-01" db="EMBL/GenBank/DDBJ databases">
        <authorList>
            <person name="Yamashiro T."/>
            <person name="Shiraishi A."/>
            <person name="Satake H."/>
            <person name="Nakayama K."/>
        </authorList>
    </citation>
    <scope>NUCLEOTIDE SEQUENCE</scope>
</reference>
<evidence type="ECO:0000313" key="4">
    <source>
        <dbReference type="Proteomes" id="UP001151760"/>
    </source>
</evidence>
<keyword evidence="4" id="KW-1185">Reference proteome</keyword>